<sequence length="206" mass="23165">MNDQDYATTFMALILLTCSVFFTAEGENQGTCKVSSFENRQQLPNKTLFKTGEHLQYQCDEGYVSPHKNIVEETMCLSSGWSTILQCIEITCTVPSTTGVLSKRLIYRNSEVAKFSCDDGLMLNGSEISQCHYYGWDPPLPTCEEIRDRCPPRPRPSNTEEIPSKQHYSNGEEVQIKCLPGFKLHGSESILCINGSWTSLPQCICK</sequence>
<name>A0AAD1T0Q7_PELCU</name>
<keyword evidence="8" id="KW-1185">Reference proteome</keyword>
<evidence type="ECO:0000259" key="6">
    <source>
        <dbReference type="PROSITE" id="PS50923"/>
    </source>
</evidence>
<evidence type="ECO:0000256" key="1">
    <source>
        <dbReference type="ARBA" id="ARBA00022659"/>
    </source>
</evidence>
<dbReference type="PANTHER" id="PTHR45785:SF17">
    <property type="entry name" value="COAGULATION FACTOR XIII B CHAIN"/>
    <property type="match status" value="1"/>
</dbReference>
<dbReference type="PROSITE" id="PS50923">
    <property type="entry name" value="SUSHI"/>
    <property type="match status" value="2"/>
</dbReference>
<comment type="caution">
    <text evidence="4">Lacks conserved residue(s) required for the propagation of feature annotation.</text>
</comment>
<keyword evidence="3 4" id="KW-1015">Disulfide bond</keyword>
<dbReference type="InterPro" id="IPR051503">
    <property type="entry name" value="ComplSys_Reg/VirEntry_Med"/>
</dbReference>
<feature type="disulfide bond" evidence="4">
    <location>
        <begin position="178"/>
        <end position="205"/>
    </location>
</feature>
<protein>
    <recommendedName>
        <fullName evidence="6">Sushi domain-containing protein</fullName>
    </recommendedName>
</protein>
<dbReference type="Proteomes" id="UP001295444">
    <property type="component" value="Chromosome 08"/>
</dbReference>
<evidence type="ECO:0000313" key="8">
    <source>
        <dbReference type="Proteomes" id="UP001295444"/>
    </source>
</evidence>
<dbReference type="InterPro" id="IPR000436">
    <property type="entry name" value="Sushi_SCR_CCP_dom"/>
</dbReference>
<feature type="signal peptide" evidence="5">
    <location>
        <begin position="1"/>
        <end position="26"/>
    </location>
</feature>
<dbReference type="AlphaFoldDB" id="A0AAD1T0Q7"/>
<dbReference type="SMART" id="SM00032">
    <property type="entry name" value="CCP"/>
    <property type="match status" value="3"/>
</dbReference>
<organism evidence="7 8">
    <name type="scientific">Pelobates cultripes</name>
    <name type="common">Western spadefoot toad</name>
    <dbReference type="NCBI Taxonomy" id="61616"/>
    <lineage>
        <taxon>Eukaryota</taxon>
        <taxon>Metazoa</taxon>
        <taxon>Chordata</taxon>
        <taxon>Craniata</taxon>
        <taxon>Vertebrata</taxon>
        <taxon>Euteleostomi</taxon>
        <taxon>Amphibia</taxon>
        <taxon>Batrachia</taxon>
        <taxon>Anura</taxon>
        <taxon>Pelobatoidea</taxon>
        <taxon>Pelobatidae</taxon>
        <taxon>Pelobates</taxon>
    </lineage>
</organism>
<feature type="domain" description="Sushi" evidence="6">
    <location>
        <begin position="148"/>
        <end position="206"/>
    </location>
</feature>
<keyword evidence="1 4" id="KW-0768">Sushi</keyword>
<gene>
    <name evidence="7" type="ORF">PECUL_23A030346</name>
</gene>
<evidence type="ECO:0000256" key="5">
    <source>
        <dbReference type="SAM" id="SignalP"/>
    </source>
</evidence>
<evidence type="ECO:0000256" key="3">
    <source>
        <dbReference type="ARBA" id="ARBA00023157"/>
    </source>
</evidence>
<evidence type="ECO:0000256" key="2">
    <source>
        <dbReference type="ARBA" id="ARBA00022729"/>
    </source>
</evidence>
<dbReference type="Pfam" id="PF00084">
    <property type="entry name" value="Sushi"/>
    <property type="match status" value="3"/>
</dbReference>
<dbReference type="Gene3D" id="2.10.70.10">
    <property type="entry name" value="Complement Module, domain 1"/>
    <property type="match status" value="3"/>
</dbReference>
<proteinExistence type="predicted"/>
<keyword evidence="2 5" id="KW-0732">Signal</keyword>
<dbReference type="SUPFAM" id="SSF57535">
    <property type="entry name" value="Complement control module/SCR domain"/>
    <property type="match status" value="3"/>
</dbReference>
<dbReference type="PANTHER" id="PTHR45785">
    <property type="entry name" value="COMPLEMENT FACTOR H-RELATED"/>
    <property type="match status" value="1"/>
</dbReference>
<reference evidence="7" key="1">
    <citation type="submission" date="2022-03" db="EMBL/GenBank/DDBJ databases">
        <authorList>
            <person name="Alioto T."/>
            <person name="Alioto T."/>
            <person name="Gomez Garrido J."/>
        </authorList>
    </citation>
    <scope>NUCLEOTIDE SEQUENCE</scope>
</reference>
<feature type="domain" description="Sushi" evidence="6">
    <location>
        <begin position="90"/>
        <end position="145"/>
    </location>
</feature>
<feature type="chain" id="PRO_5042213744" description="Sushi domain-containing protein" evidence="5">
    <location>
        <begin position="27"/>
        <end position="206"/>
    </location>
</feature>
<accession>A0AAD1T0Q7</accession>
<dbReference type="EMBL" id="OW240919">
    <property type="protein sequence ID" value="CAH2312489.1"/>
    <property type="molecule type" value="Genomic_DNA"/>
</dbReference>
<dbReference type="CDD" id="cd00033">
    <property type="entry name" value="CCP"/>
    <property type="match status" value="2"/>
</dbReference>
<dbReference type="InterPro" id="IPR035976">
    <property type="entry name" value="Sushi/SCR/CCP_sf"/>
</dbReference>
<evidence type="ECO:0000256" key="4">
    <source>
        <dbReference type="PROSITE-ProRule" id="PRU00302"/>
    </source>
</evidence>
<evidence type="ECO:0000313" key="7">
    <source>
        <dbReference type="EMBL" id="CAH2312489.1"/>
    </source>
</evidence>